<dbReference type="PANTHER" id="PTHR45947:SF3">
    <property type="entry name" value="SULFOQUINOVOSYL TRANSFERASE SQD2"/>
    <property type="match status" value="1"/>
</dbReference>
<reference evidence="4 5" key="1">
    <citation type="submission" date="2020-11" db="EMBL/GenBank/DDBJ databases">
        <title>Pseudonocardia abyssalis sp. nov. and Pseudonocardia oceani sp. nov., description and phylogenomic analysis of two novel actinomycetes isolated from the deep Southern Ocean.</title>
        <authorList>
            <person name="Parra J."/>
        </authorList>
    </citation>
    <scope>NUCLEOTIDE SEQUENCE [LARGE SCALE GENOMIC DNA]</scope>
    <source>
        <strain evidence="4 5">KRD-168</strain>
    </source>
</reference>
<keyword evidence="1" id="KW-0328">Glycosyltransferase</keyword>
<dbReference type="Pfam" id="PF13692">
    <property type="entry name" value="Glyco_trans_1_4"/>
    <property type="match status" value="1"/>
</dbReference>
<dbReference type="InterPro" id="IPR050194">
    <property type="entry name" value="Glycosyltransferase_grp1"/>
</dbReference>
<gene>
    <name evidence="4" type="ORF">I4I81_15895</name>
</gene>
<accession>A0ABS6UTZ2</accession>
<evidence type="ECO:0000313" key="4">
    <source>
        <dbReference type="EMBL" id="MBW0135730.1"/>
    </source>
</evidence>
<keyword evidence="5" id="KW-1185">Reference proteome</keyword>
<dbReference type="EMBL" id="JADQDK010000001">
    <property type="protein sequence ID" value="MBW0135730.1"/>
    <property type="molecule type" value="Genomic_DNA"/>
</dbReference>
<sequence>MTYAGSERVVEQLLTVFPEATLSAALVRPDHLPELLGRAEPSFLQRLPGAVEHHEWSLPLMPLAWRARPPLSNVEVVISSSHACAKAVRVADGIPHLSYCHTPMRYAWDFNGEKARFPLPTRVPARALMAGFRRWDRRTSDRVTRFVANSTAVAERIHRYYGRTAEVVHPPVDTERFTPGGERGEDFLYVGRLVGYKRADLAVEAFAGLPHRLIVVGDGHMGPELRARATPNVTFLGKVDDATLLQLYRQCRAMVFPADEDFGISMAEAQACGAPVISVDRGGALDIVEPGVTGWLVPSDDVTALRAAVRRAAVVPLDQAAVRTRAESFSVKTFRRRIRAAVDDVMQDPRPR</sequence>
<proteinExistence type="predicted"/>
<dbReference type="Proteomes" id="UP000694287">
    <property type="component" value="Unassembled WGS sequence"/>
</dbReference>
<dbReference type="PANTHER" id="PTHR45947">
    <property type="entry name" value="SULFOQUINOVOSYL TRANSFERASE SQD2"/>
    <property type="match status" value="1"/>
</dbReference>
<dbReference type="InterPro" id="IPR028098">
    <property type="entry name" value="Glyco_trans_4-like_N"/>
</dbReference>
<feature type="domain" description="Glycosyltransferase subfamily 4-like N-terminal" evidence="3">
    <location>
        <begin position="5"/>
        <end position="176"/>
    </location>
</feature>
<protein>
    <submittedName>
        <fullName evidence="4">Glycosyltransferase</fullName>
    </submittedName>
</protein>
<dbReference type="Pfam" id="PF13439">
    <property type="entry name" value="Glyco_transf_4"/>
    <property type="match status" value="1"/>
</dbReference>
<dbReference type="RefSeq" id="WP_218601554.1">
    <property type="nucleotide sequence ID" value="NZ_JADQDJ010000025.1"/>
</dbReference>
<evidence type="ECO:0000313" key="5">
    <source>
        <dbReference type="Proteomes" id="UP000694287"/>
    </source>
</evidence>
<evidence type="ECO:0000256" key="2">
    <source>
        <dbReference type="ARBA" id="ARBA00022679"/>
    </source>
</evidence>
<comment type="caution">
    <text evidence="4">The sequence shown here is derived from an EMBL/GenBank/DDBJ whole genome shotgun (WGS) entry which is preliminary data.</text>
</comment>
<keyword evidence="2" id="KW-0808">Transferase</keyword>
<evidence type="ECO:0000259" key="3">
    <source>
        <dbReference type="Pfam" id="PF13439"/>
    </source>
</evidence>
<name>A0ABS6UTZ2_9PSEU</name>
<evidence type="ECO:0000256" key="1">
    <source>
        <dbReference type="ARBA" id="ARBA00022676"/>
    </source>
</evidence>
<organism evidence="4 5">
    <name type="scientific">Pseudonocardia abyssalis</name>
    <dbReference type="NCBI Taxonomy" id="2792008"/>
    <lineage>
        <taxon>Bacteria</taxon>
        <taxon>Bacillati</taxon>
        <taxon>Actinomycetota</taxon>
        <taxon>Actinomycetes</taxon>
        <taxon>Pseudonocardiales</taxon>
        <taxon>Pseudonocardiaceae</taxon>
        <taxon>Pseudonocardia</taxon>
    </lineage>
</organism>